<dbReference type="PATRIC" id="fig|43658.6.peg.1934"/>
<organism evidence="3 4">
    <name type="scientific">Pseudoalteromonas rubra</name>
    <dbReference type="NCBI Taxonomy" id="43658"/>
    <lineage>
        <taxon>Bacteria</taxon>
        <taxon>Pseudomonadati</taxon>
        <taxon>Pseudomonadota</taxon>
        <taxon>Gammaproteobacteria</taxon>
        <taxon>Alteromonadales</taxon>
        <taxon>Pseudoalteromonadaceae</taxon>
        <taxon>Pseudoalteromonas</taxon>
    </lineage>
</organism>
<sequence>MSSEFKTIRVAVVGIGSWGKAIVKTLRNEVSDVQLSHVVTSNSEVAPLLPEQTKILASWDELVTYSDEFDCVVAALPPHLNLPLAQLLLPLGIPLFMEKPLALSAQDAHTVLSLATRHQSIVHIDHIDLYNPAVVEIAARLNSPVTSVSGKIGAAYPRRAIMRPLWEYSPHFIAASLKLIASRPISISACYDNIAPELQDQEQRELVTVAIRFENGAQATIQAGNGMINKTRMLTVSATNQQFEFVDRDAVPLKENNKEIAVDPTLPLAKSLTHFVNKVRTGNNSLTDFSEGVRVIEILEAADRALDERREVKL</sequence>
<feature type="domain" description="Gfo/Idh/MocA-like oxidoreductase N-terminal" evidence="2">
    <location>
        <begin position="8"/>
        <end position="126"/>
    </location>
</feature>
<dbReference type="Gene3D" id="3.40.50.720">
    <property type="entry name" value="NAD(P)-binding Rossmann-like Domain"/>
    <property type="match status" value="1"/>
</dbReference>
<dbReference type="EMBL" id="LFZX01000026">
    <property type="protein sequence ID" value="KNC68352.1"/>
    <property type="molecule type" value="Genomic_DNA"/>
</dbReference>
<dbReference type="GO" id="GO:0000166">
    <property type="term" value="F:nucleotide binding"/>
    <property type="evidence" value="ECO:0007669"/>
    <property type="project" value="InterPro"/>
</dbReference>
<dbReference type="OrthoDB" id="9774191at2"/>
<dbReference type="Gene3D" id="3.30.360.10">
    <property type="entry name" value="Dihydrodipicolinate Reductase, domain 2"/>
    <property type="match status" value="1"/>
</dbReference>
<proteinExistence type="predicted"/>
<dbReference type="PANTHER" id="PTHR43377">
    <property type="entry name" value="BILIVERDIN REDUCTASE A"/>
    <property type="match status" value="1"/>
</dbReference>
<keyword evidence="1" id="KW-0732">Signal</keyword>
<dbReference type="Pfam" id="PF01408">
    <property type="entry name" value="GFO_IDH_MocA"/>
    <property type="match status" value="1"/>
</dbReference>
<dbReference type="AlphaFoldDB" id="A0A0L0EV53"/>
<dbReference type="InterPro" id="IPR036291">
    <property type="entry name" value="NAD(P)-bd_dom_sf"/>
</dbReference>
<dbReference type="PANTHER" id="PTHR43377:SF6">
    <property type="entry name" value="GFO_IDH_MOCA-LIKE OXIDOREDUCTASE N-TERMINAL DOMAIN-CONTAINING PROTEIN"/>
    <property type="match status" value="1"/>
</dbReference>
<comment type="caution">
    <text evidence="3">The sequence shown here is derived from an EMBL/GenBank/DDBJ whole genome shotgun (WGS) entry which is preliminary data.</text>
</comment>
<dbReference type="InterPro" id="IPR000683">
    <property type="entry name" value="Gfo/Idh/MocA-like_OxRdtase_N"/>
</dbReference>
<reference evidence="4" key="1">
    <citation type="submission" date="2015-07" db="EMBL/GenBank/DDBJ databases">
        <title>Draft genome sequence of a Pseudoalteromonas rubra strain, OCN096, isolated from Kaneohe Bay, Oahu, Hawaii.</title>
        <authorList>
            <person name="Beurmann S."/>
            <person name="Ushijima B."/>
            <person name="Belcaid M."/>
            <person name="Callahan S.M."/>
            <person name="Aeby G.S."/>
        </authorList>
    </citation>
    <scope>NUCLEOTIDE SEQUENCE [LARGE SCALE GENOMIC DNA]</scope>
    <source>
        <strain evidence="4">OCN096</strain>
    </source>
</reference>
<dbReference type="Proteomes" id="UP000036850">
    <property type="component" value="Unassembled WGS sequence"/>
</dbReference>
<name>A0A0L0EV53_9GAMM</name>
<protein>
    <recommendedName>
        <fullName evidence="2">Gfo/Idh/MocA-like oxidoreductase N-terminal domain-containing protein</fullName>
    </recommendedName>
</protein>
<gene>
    <name evidence="3" type="ORF">AC626_05415</name>
</gene>
<evidence type="ECO:0000259" key="2">
    <source>
        <dbReference type="Pfam" id="PF01408"/>
    </source>
</evidence>
<evidence type="ECO:0000313" key="4">
    <source>
        <dbReference type="Proteomes" id="UP000036850"/>
    </source>
</evidence>
<accession>A0A0L0EV53</accession>
<evidence type="ECO:0000256" key="1">
    <source>
        <dbReference type="ARBA" id="ARBA00022729"/>
    </source>
</evidence>
<dbReference type="SUPFAM" id="SSF51735">
    <property type="entry name" value="NAD(P)-binding Rossmann-fold domains"/>
    <property type="match status" value="1"/>
</dbReference>
<dbReference type="InterPro" id="IPR051450">
    <property type="entry name" value="Gfo/Idh/MocA_Oxidoreductases"/>
</dbReference>
<evidence type="ECO:0000313" key="3">
    <source>
        <dbReference type="EMBL" id="KNC68352.1"/>
    </source>
</evidence>